<dbReference type="GO" id="GO:0002181">
    <property type="term" value="P:cytoplasmic translation"/>
    <property type="evidence" value="ECO:0007669"/>
    <property type="project" value="TreeGrafter"/>
</dbReference>
<feature type="domain" description="Large ribosomal subunit protein uL6 alpha-beta" evidence="7">
    <location>
        <begin position="11"/>
        <end position="82"/>
    </location>
</feature>
<organism evidence="8 9">
    <name type="scientific">Candidatus Andersenbacteria bacterium RIFCSPHIGHO2_12_FULL_45_11</name>
    <dbReference type="NCBI Taxonomy" id="1797281"/>
    <lineage>
        <taxon>Bacteria</taxon>
        <taxon>Candidatus Anderseniibacteriota</taxon>
    </lineage>
</organism>
<comment type="function">
    <text evidence="4 6">This protein binds to the 23S rRNA, and is important in its secondary structure. It is located near the subunit interface in the base of the L7/L12 stalk, and near the tRNA binding site of the peptidyltransferase center.</text>
</comment>
<dbReference type="InterPro" id="IPR036789">
    <property type="entry name" value="Ribosomal_uL6-like_a/b-dom_sf"/>
</dbReference>
<keyword evidence="4 6" id="KW-0699">rRNA-binding</keyword>
<evidence type="ECO:0000256" key="6">
    <source>
        <dbReference type="RuleBase" id="RU003870"/>
    </source>
</evidence>
<dbReference type="Proteomes" id="UP000177528">
    <property type="component" value="Unassembled WGS sequence"/>
</dbReference>
<dbReference type="PROSITE" id="PS00525">
    <property type="entry name" value="RIBOSOMAL_L6_1"/>
    <property type="match status" value="1"/>
</dbReference>
<dbReference type="InterPro" id="IPR020040">
    <property type="entry name" value="Ribosomal_uL6_a/b-dom"/>
</dbReference>
<keyword evidence="4 6" id="KW-0694">RNA-binding</keyword>
<evidence type="ECO:0000256" key="1">
    <source>
        <dbReference type="ARBA" id="ARBA00009356"/>
    </source>
</evidence>
<comment type="caution">
    <text evidence="8">The sequence shown here is derived from an EMBL/GenBank/DDBJ whole genome shotgun (WGS) entry which is preliminary data.</text>
</comment>
<evidence type="ECO:0000256" key="2">
    <source>
        <dbReference type="ARBA" id="ARBA00022980"/>
    </source>
</evidence>
<dbReference type="GO" id="GO:0022625">
    <property type="term" value="C:cytosolic large ribosomal subunit"/>
    <property type="evidence" value="ECO:0007669"/>
    <property type="project" value="UniProtKB-UniRule"/>
</dbReference>
<keyword evidence="2 4" id="KW-0689">Ribosomal protein</keyword>
<comment type="similarity">
    <text evidence="1 4 5">Belongs to the universal ribosomal protein uL6 family.</text>
</comment>
<dbReference type="PANTHER" id="PTHR11655">
    <property type="entry name" value="60S/50S RIBOSOMAL PROTEIN L6/L9"/>
    <property type="match status" value="1"/>
</dbReference>
<dbReference type="PIRSF" id="PIRSF002162">
    <property type="entry name" value="Ribosomal_L6"/>
    <property type="match status" value="1"/>
</dbReference>
<evidence type="ECO:0000313" key="8">
    <source>
        <dbReference type="EMBL" id="OGY34375.1"/>
    </source>
</evidence>
<sequence length="180" mass="19150">MSRIGKQCIEIPAGVDITVTGQDVIVKGPKGQITVPVHPVIGVTVADSQMTCAIQHETKKSSALWGTMRAILANAVEGVHTGFTKKLELQGVGYRASLQGKNLQLLVGFSHPVLIEAPEGISFTVEKEIVTVEGFDAYTVGQVAANIRAIRPPEPYKGKGIRYVGEHVRRKVGKVVGAAA</sequence>
<evidence type="ECO:0000256" key="4">
    <source>
        <dbReference type="HAMAP-Rule" id="MF_01365"/>
    </source>
</evidence>
<dbReference type="EMBL" id="MHHR01000014">
    <property type="protein sequence ID" value="OGY34375.1"/>
    <property type="molecule type" value="Genomic_DNA"/>
</dbReference>
<dbReference type="Pfam" id="PF00347">
    <property type="entry name" value="Ribosomal_L6"/>
    <property type="match status" value="2"/>
</dbReference>
<dbReference type="NCBIfam" id="TIGR03654">
    <property type="entry name" value="L6_bact"/>
    <property type="match status" value="1"/>
</dbReference>
<evidence type="ECO:0000259" key="7">
    <source>
        <dbReference type="Pfam" id="PF00347"/>
    </source>
</evidence>
<dbReference type="PRINTS" id="PR00059">
    <property type="entry name" value="RIBOSOMALL6"/>
</dbReference>
<evidence type="ECO:0000256" key="5">
    <source>
        <dbReference type="RuleBase" id="RU003869"/>
    </source>
</evidence>
<reference evidence="8 9" key="1">
    <citation type="journal article" date="2016" name="Nat. Commun.">
        <title>Thousands of microbial genomes shed light on interconnected biogeochemical processes in an aquifer system.</title>
        <authorList>
            <person name="Anantharaman K."/>
            <person name="Brown C.T."/>
            <person name="Hug L.A."/>
            <person name="Sharon I."/>
            <person name="Castelle C.J."/>
            <person name="Probst A.J."/>
            <person name="Thomas B.C."/>
            <person name="Singh A."/>
            <person name="Wilkins M.J."/>
            <person name="Karaoz U."/>
            <person name="Brodie E.L."/>
            <person name="Williams K.H."/>
            <person name="Hubbard S.S."/>
            <person name="Banfield J.F."/>
        </authorList>
    </citation>
    <scope>NUCLEOTIDE SEQUENCE [LARGE SCALE GENOMIC DNA]</scope>
</reference>
<dbReference type="FunFam" id="3.90.930.12:FF:000001">
    <property type="entry name" value="50S ribosomal protein L6"/>
    <property type="match status" value="1"/>
</dbReference>
<dbReference type="PANTHER" id="PTHR11655:SF14">
    <property type="entry name" value="LARGE RIBOSOMAL SUBUNIT PROTEIN UL6M"/>
    <property type="match status" value="1"/>
</dbReference>
<keyword evidence="3 4" id="KW-0687">Ribonucleoprotein</keyword>
<evidence type="ECO:0000256" key="3">
    <source>
        <dbReference type="ARBA" id="ARBA00023274"/>
    </source>
</evidence>
<dbReference type="GO" id="GO:0003735">
    <property type="term" value="F:structural constituent of ribosome"/>
    <property type="evidence" value="ECO:0007669"/>
    <property type="project" value="UniProtKB-UniRule"/>
</dbReference>
<dbReference type="AlphaFoldDB" id="A0A1G1X2Y4"/>
<gene>
    <name evidence="4" type="primary">rplF</name>
    <name evidence="8" type="ORF">A3D99_02580</name>
</gene>
<dbReference type="GO" id="GO:0019843">
    <property type="term" value="F:rRNA binding"/>
    <property type="evidence" value="ECO:0007669"/>
    <property type="project" value="UniProtKB-UniRule"/>
</dbReference>
<evidence type="ECO:0000313" key="9">
    <source>
        <dbReference type="Proteomes" id="UP000177528"/>
    </source>
</evidence>
<proteinExistence type="inferred from homology"/>
<dbReference type="InterPro" id="IPR000702">
    <property type="entry name" value="Ribosomal_uL6-like"/>
</dbReference>
<dbReference type="HAMAP" id="MF_01365_B">
    <property type="entry name" value="Ribosomal_uL6_B"/>
    <property type="match status" value="1"/>
</dbReference>
<dbReference type="InterPro" id="IPR019906">
    <property type="entry name" value="Ribosomal_uL6_bac-type"/>
</dbReference>
<dbReference type="InterPro" id="IPR002358">
    <property type="entry name" value="Ribosomal_uL6_CS"/>
</dbReference>
<feature type="domain" description="Large ribosomal subunit protein uL6 alpha-beta" evidence="7">
    <location>
        <begin position="91"/>
        <end position="163"/>
    </location>
</feature>
<accession>A0A1G1X2Y4</accession>
<protein>
    <recommendedName>
        <fullName evidence="4">Large ribosomal subunit protein uL6</fullName>
    </recommendedName>
</protein>
<name>A0A1G1X2Y4_9BACT</name>
<dbReference type="Gene3D" id="3.90.930.12">
    <property type="entry name" value="Ribosomal protein L6, alpha-beta domain"/>
    <property type="match status" value="2"/>
</dbReference>
<dbReference type="SUPFAM" id="SSF56053">
    <property type="entry name" value="Ribosomal protein L6"/>
    <property type="match status" value="2"/>
</dbReference>
<comment type="subunit">
    <text evidence="4">Part of the 50S ribosomal subunit.</text>
</comment>